<evidence type="ECO:0000313" key="5">
    <source>
        <dbReference type="Proteomes" id="UP001056708"/>
    </source>
</evidence>
<dbReference type="Proteomes" id="UP001056708">
    <property type="component" value="Chromosome"/>
</dbReference>
<evidence type="ECO:0000256" key="1">
    <source>
        <dbReference type="SAM" id="MobiDB-lite"/>
    </source>
</evidence>
<protein>
    <submittedName>
        <fullName evidence="4">DUF1517 domain-containing protein</fullName>
    </submittedName>
</protein>
<dbReference type="Pfam" id="PF07466">
    <property type="entry name" value="DUF1517"/>
    <property type="match status" value="1"/>
</dbReference>
<feature type="chain" id="PRO_5045818219" evidence="3">
    <location>
        <begin position="20"/>
        <end position="299"/>
    </location>
</feature>
<keyword evidence="2" id="KW-0472">Membrane</keyword>
<gene>
    <name evidence="4" type="ORF">NEA10_00645</name>
</gene>
<keyword evidence="2" id="KW-1133">Transmembrane helix</keyword>
<sequence length="299" mass="33148">MQRLLLFLTSLLAVLSVNGLQIHGPPSNPSLEVGLEQVEARRGGGGRSRGGSFGRSRSRGSSRSRSTSRSSRGIGGSSGTGSRRSRPLGFIDFLFILIFLGMFLLRKAQEFQENSPNSQPFTPTPSPRQSATVTKLQLALLGQVDNLHTELLELSQRTPRTSGDRAQLLQDIALTLLRNPESWTHIWANSIHYKQAERVDKAFQHLNLLERVQDRPESSPDTEGESEYVLVTLLLISDHLEPIFSPVHSEDEQKQALETLAALDSQCLAELEVYIHPNQLGKNLSKEDLVSQNTHLISL</sequence>
<evidence type="ECO:0000313" key="4">
    <source>
        <dbReference type="EMBL" id="USR91285.1"/>
    </source>
</evidence>
<keyword evidence="3" id="KW-0732">Signal</keyword>
<name>A0ABY5AR35_9CYAN</name>
<dbReference type="InterPro" id="IPR053023">
    <property type="entry name" value="FLAP_modulator"/>
</dbReference>
<evidence type="ECO:0000256" key="2">
    <source>
        <dbReference type="SAM" id="Phobius"/>
    </source>
</evidence>
<proteinExistence type="predicted"/>
<feature type="transmembrane region" description="Helical" evidence="2">
    <location>
        <begin position="87"/>
        <end position="105"/>
    </location>
</feature>
<dbReference type="PANTHER" id="PTHR33975:SF2">
    <property type="entry name" value="MYELIN-ASSOCIATED OLIGODENDROCYTE BASIC PROTEIN"/>
    <property type="match status" value="1"/>
</dbReference>
<reference evidence="4" key="1">
    <citation type="submission" date="2022-06" db="EMBL/GenBank/DDBJ databases">
        <title>Genome sequence of Phormidium yuhuli AB48 isolated from an industrial photobioreactor environment.</title>
        <authorList>
            <person name="Qiu Y."/>
            <person name="Noonan A.J.C."/>
            <person name="Dofher K."/>
            <person name="Koch M."/>
            <person name="Kieft B."/>
            <person name="Lin X."/>
            <person name="Ziels R.M."/>
            <person name="Hallam S.J."/>
        </authorList>
    </citation>
    <scope>NUCLEOTIDE SEQUENCE</scope>
    <source>
        <strain evidence="4">AB48</strain>
    </source>
</reference>
<evidence type="ECO:0000256" key="3">
    <source>
        <dbReference type="SAM" id="SignalP"/>
    </source>
</evidence>
<dbReference type="RefSeq" id="WP_252663314.1">
    <property type="nucleotide sequence ID" value="NZ_CP098611.1"/>
</dbReference>
<keyword evidence="2" id="KW-0812">Transmembrane</keyword>
<dbReference type="InterPro" id="IPR010903">
    <property type="entry name" value="DUF1517"/>
</dbReference>
<feature type="compositionally biased region" description="Gly residues" evidence="1">
    <location>
        <begin position="43"/>
        <end position="53"/>
    </location>
</feature>
<feature type="region of interest" description="Disordered" evidence="1">
    <location>
        <begin position="39"/>
        <end position="83"/>
    </location>
</feature>
<dbReference type="PANTHER" id="PTHR33975">
    <property type="entry name" value="MYELIN-ASSOCIATED OLIGODENDROCYTE BASIC PROTEIN"/>
    <property type="match status" value="1"/>
</dbReference>
<feature type="compositionally biased region" description="Low complexity" evidence="1">
    <location>
        <begin position="63"/>
        <end position="72"/>
    </location>
</feature>
<dbReference type="EMBL" id="CP098611">
    <property type="protein sequence ID" value="USR91285.1"/>
    <property type="molecule type" value="Genomic_DNA"/>
</dbReference>
<accession>A0ABY5AR35</accession>
<organism evidence="4 5">
    <name type="scientific">Phormidium yuhuli AB48</name>
    <dbReference type="NCBI Taxonomy" id="2940671"/>
    <lineage>
        <taxon>Bacteria</taxon>
        <taxon>Bacillati</taxon>
        <taxon>Cyanobacteriota</taxon>
        <taxon>Cyanophyceae</taxon>
        <taxon>Oscillatoriophycideae</taxon>
        <taxon>Oscillatoriales</taxon>
        <taxon>Oscillatoriaceae</taxon>
        <taxon>Phormidium</taxon>
        <taxon>Phormidium yuhuli</taxon>
    </lineage>
</organism>
<keyword evidence="5" id="KW-1185">Reference proteome</keyword>
<feature type="signal peptide" evidence="3">
    <location>
        <begin position="1"/>
        <end position="19"/>
    </location>
</feature>